<gene>
    <name evidence="1" type="ORF">Aca07nite_46790</name>
</gene>
<evidence type="ECO:0000313" key="1">
    <source>
        <dbReference type="EMBL" id="GID47404.1"/>
    </source>
</evidence>
<organism evidence="1">
    <name type="scientific">Actinoplanes campanulatus</name>
    <dbReference type="NCBI Taxonomy" id="113559"/>
    <lineage>
        <taxon>Bacteria</taxon>
        <taxon>Bacillati</taxon>
        <taxon>Actinomycetota</taxon>
        <taxon>Actinomycetes</taxon>
        <taxon>Micromonosporales</taxon>
        <taxon>Micromonosporaceae</taxon>
        <taxon>Actinoplanes</taxon>
    </lineage>
</organism>
<evidence type="ECO:0008006" key="2">
    <source>
        <dbReference type="Google" id="ProtNLM"/>
    </source>
</evidence>
<dbReference type="EMBL" id="BOMF01000089">
    <property type="protein sequence ID" value="GID47404.1"/>
    <property type="molecule type" value="Genomic_DNA"/>
</dbReference>
<name>A0ABQ3WMB7_9ACTN</name>
<dbReference type="PANTHER" id="PTHR34613">
    <property type="entry name" value="SLL0800 PROTEIN"/>
    <property type="match status" value="1"/>
</dbReference>
<sequence length="316" mass="34723">MTLGTRQLVVSTIGEGGTIKPAANRYDIASKRIVNSDPALFGRMLGIDMPPEAHPGVTELNLARVHADRRNADLVLTSHDQVVHLEFQRRADPTMADRMLIYRSLLRVEPACAGKRIRQHVIVLDRGTSPSRIDEPGLTFAFDTHYARDIDPVRALADPLTAPWATLAAAQNDDVRRARLSTVLGMAVSTGSESLSRDLIRTALTFAAITMRREDVKEALKEAAMPADMIRDTEFAQELIDEGRTEGHTVGRAEGRAEGARQATEDHIVRVLMHRQVGPRMARLIAEALIAHDPATSVEQAAFTDLDELMAMAAEK</sequence>
<dbReference type="PANTHER" id="PTHR34613:SF1">
    <property type="entry name" value="SLL6017 PROTEIN"/>
    <property type="match status" value="1"/>
</dbReference>
<reference evidence="1" key="1">
    <citation type="submission" date="2021-01" db="EMBL/GenBank/DDBJ databases">
        <title>Whole genome shotgun sequence of Actinoplanes capillaceus NBRC 16408.</title>
        <authorList>
            <person name="Komaki H."/>
            <person name="Tamura T."/>
        </authorList>
    </citation>
    <scope>NUCLEOTIDE SEQUENCE [LARGE SCALE GENOMIC DNA]</scope>
    <source>
        <strain evidence="1">NBRC 16408</strain>
    </source>
</reference>
<proteinExistence type="predicted"/>
<accession>A0ABQ3WMB7</accession>
<comment type="caution">
    <text evidence="1">The sequence shown here is derived from an EMBL/GenBank/DDBJ whole genome shotgun (WGS) entry which is preliminary data.</text>
</comment>
<protein>
    <recommendedName>
        <fullName evidence="2">Rpn family recombination-promoting nuclease/putative transposase</fullName>
    </recommendedName>
</protein>